<evidence type="ECO:0000313" key="1">
    <source>
        <dbReference type="EMBL" id="GAA4241652.1"/>
    </source>
</evidence>
<evidence type="ECO:0000313" key="2">
    <source>
        <dbReference type="Proteomes" id="UP001501682"/>
    </source>
</evidence>
<accession>A0ABP8CPL5</accession>
<name>A0ABP8CPL5_9FLAO</name>
<keyword evidence="2" id="KW-1185">Reference proteome</keyword>
<proteinExistence type="predicted"/>
<organism evidence="1 2">
    <name type="scientific">Winogradskyella damuponensis</name>
    <dbReference type="NCBI Taxonomy" id="943939"/>
    <lineage>
        <taxon>Bacteria</taxon>
        <taxon>Pseudomonadati</taxon>
        <taxon>Bacteroidota</taxon>
        <taxon>Flavobacteriia</taxon>
        <taxon>Flavobacteriales</taxon>
        <taxon>Flavobacteriaceae</taxon>
        <taxon>Winogradskyella</taxon>
    </lineage>
</organism>
<reference evidence="2" key="1">
    <citation type="journal article" date="2019" name="Int. J. Syst. Evol. Microbiol.">
        <title>The Global Catalogue of Microorganisms (GCM) 10K type strain sequencing project: providing services to taxonomists for standard genome sequencing and annotation.</title>
        <authorList>
            <consortium name="The Broad Institute Genomics Platform"/>
            <consortium name="The Broad Institute Genome Sequencing Center for Infectious Disease"/>
            <person name="Wu L."/>
            <person name="Ma J."/>
        </authorList>
    </citation>
    <scope>NUCLEOTIDE SEQUENCE [LARGE SCALE GENOMIC DNA]</scope>
    <source>
        <strain evidence="2">JCM 17633</strain>
    </source>
</reference>
<protein>
    <submittedName>
        <fullName evidence="1">Uncharacterized protein</fullName>
    </submittedName>
</protein>
<sequence length="108" mass="11323">MTTVIVYANSLTVINTTGCTYTIYTDGGWFTIAPSGNAYYASPYDIGNGTPADGDFHVVKVALGSDATHVTEYGPFTNTSANNHACNGGSPFNIMWSAAGPNVVVTIY</sequence>
<dbReference type="RefSeq" id="WP_334467963.1">
    <property type="nucleotide sequence ID" value="NZ_BAABCB010000007.1"/>
</dbReference>
<gene>
    <name evidence="1" type="ORF">GCM10022292_08930</name>
</gene>
<dbReference type="EMBL" id="BAABCB010000007">
    <property type="protein sequence ID" value="GAA4241652.1"/>
    <property type="molecule type" value="Genomic_DNA"/>
</dbReference>
<dbReference type="Proteomes" id="UP001501682">
    <property type="component" value="Unassembled WGS sequence"/>
</dbReference>
<comment type="caution">
    <text evidence="1">The sequence shown here is derived from an EMBL/GenBank/DDBJ whole genome shotgun (WGS) entry which is preliminary data.</text>
</comment>